<dbReference type="Proteomes" id="UP000655225">
    <property type="component" value="Unassembled WGS sequence"/>
</dbReference>
<proteinExistence type="predicted"/>
<dbReference type="AlphaFoldDB" id="A0A834ZPZ4"/>
<accession>A0A834ZPZ4</accession>
<evidence type="ECO:0000313" key="2">
    <source>
        <dbReference type="Proteomes" id="UP000655225"/>
    </source>
</evidence>
<gene>
    <name evidence="1" type="ORF">HHK36_004119</name>
</gene>
<sequence>MIKFCLLPVQEIEHGRDTLAEDWYIAMEALCEVLPSLQPLIVYFRDSSQWLSRAVPKSNCKEFVHKVEEMFDQLSGPVMLICGQNKVETGSKEKEKFVSFNIFQEGLVYSKCHLYRFTMVLPNLGRLAKLPLPLKQLTEGLKATKRSQDNEIYKLFTNVLCIHPPKVNKYLEKNTGKYLGLNLFL</sequence>
<comment type="caution">
    <text evidence="1">The sequence shown here is derived from an EMBL/GenBank/DDBJ whole genome shotgun (WGS) entry which is preliminary data.</text>
</comment>
<evidence type="ECO:0000313" key="1">
    <source>
        <dbReference type="EMBL" id="KAF8411564.1"/>
    </source>
</evidence>
<name>A0A834ZPZ4_TETSI</name>
<reference evidence="1 2" key="1">
    <citation type="submission" date="2020-04" db="EMBL/GenBank/DDBJ databases">
        <title>Plant Genome Project.</title>
        <authorList>
            <person name="Zhang R.-G."/>
        </authorList>
    </citation>
    <scope>NUCLEOTIDE SEQUENCE [LARGE SCALE GENOMIC DNA]</scope>
    <source>
        <strain evidence="1">YNK0</strain>
        <tissue evidence="1">Leaf</tissue>
    </source>
</reference>
<dbReference type="OrthoDB" id="10254455at2759"/>
<dbReference type="EMBL" id="JABCRI010000002">
    <property type="protein sequence ID" value="KAF8411564.1"/>
    <property type="molecule type" value="Genomic_DNA"/>
</dbReference>
<organism evidence="1 2">
    <name type="scientific">Tetracentron sinense</name>
    <name type="common">Spur-leaf</name>
    <dbReference type="NCBI Taxonomy" id="13715"/>
    <lineage>
        <taxon>Eukaryota</taxon>
        <taxon>Viridiplantae</taxon>
        <taxon>Streptophyta</taxon>
        <taxon>Embryophyta</taxon>
        <taxon>Tracheophyta</taxon>
        <taxon>Spermatophyta</taxon>
        <taxon>Magnoliopsida</taxon>
        <taxon>Trochodendrales</taxon>
        <taxon>Trochodendraceae</taxon>
        <taxon>Tetracentron</taxon>
    </lineage>
</organism>
<keyword evidence="2" id="KW-1185">Reference proteome</keyword>
<dbReference type="OMA" id="CHVAMEV"/>
<protein>
    <submittedName>
        <fullName evidence="1">Uncharacterized protein</fullName>
    </submittedName>
</protein>